<comment type="similarity">
    <text evidence="2 10">Belongs to the ARV1 family.</text>
</comment>
<dbReference type="GO" id="GO:0006665">
    <property type="term" value="P:sphingolipid metabolic process"/>
    <property type="evidence" value="ECO:0007669"/>
    <property type="project" value="UniProtKB-UniRule"/>
</dbReference>
<evidence type="ECO:0000256" key="9">
    <source>
        <dbReference type="ARBA" id="ARBA00023136"/>
    </source>
</evidence>
<keyword evidence="10" id="KW-0746">Sphingolipid metabolism</keyword>
<evidence type="ECO:0000256" key="1">
    <source>
        <dbReference type="ARBA" id="ARBA00004477"/>
    </source>
</evidence>
<feature type="transmembrane region" description="Helical" evidence="10">
    <location>
        <begin position="274"/>
        <end position="295"/>
    </location>
</feature>
<keyword evidence="7 10" id="KW-0445">Lipid transport</keyword>
<dbReference type="PANTHER" id="PTHR14467:SF0">
    <property type="entry name" value="PROTEIN ARV1"/>
    <property type="match status" value="1"/>
</dbReference>
<proteinExistence type="inferred from homology"/>
<dbReference type="AlphaFoldDB" id="A0AAV5QPQ4"/>
<dbReference type="GO" id="GO:0000139">
    <property type="term" value="C:Golgi membrane"/>
    <property type="evidence" value="ECO:0007669"/>
    <property type="project" value="UniProtKB-SubCell"/>
</dbReference>
<dbReference type="Proteomes" id="UP001360560">
    <property type="component" value="Unassembled WGS sequence"/>
</dbReference>
<dbReference type="GO" id="GO:0016125">
    <property type="term" value="P:sterol metabolic process"/>
    <property type="evidence" value="ECO:0007669"/>
    <property type="project" value="UniProtKB-UniRule"/>
</dbReference>
<protein>
    <recommendedName>
        <fullName evidence="10">Protein ARV</fullName>
    </recommendedName>
</protein>
<evidence type="ECO:0000256" key="2">
    <source>
        <dbReference type="ARBA" id="ARBA00009187"/>
    </source>
</evidence>
<dbReference type="Pfam" id="PF04161">
    <property type="entry name" value="Arv1"/>
    <property type="match status" value="1"/>
</dbReference>
<evidence type="ECO:0000256" key="6">
    <source>
        <dbReference type="ARBA" id="ARBA00022989"/>
    </source>
</evidence>
<comment type="subcellular location">
    <subcellularLocation>
        <location evidence="1 10">Endoplasmic reticulum membrane</location>
        <topology evidence="1 10">Multi-pass membrane protein</topology>
    </subcellularLocation>
    <subcellularLocation>
        <location evidence="10">Golgi apparatus membrane</location>
        <topology evidence="10">Multi-pass membrane protein</topology>
    </subcellularLocation>
</comment>
<organism evidence="11 12">
    <name type="scientific">Saccharomycopsis crataegensis</name>
    <dbReference type="NCBI Taxonomy" id="43959"/>
    <lineage>
        <taxon>Eukaryota</taxon>
        <taxon>Fungi</taxon>
        <taxon>Dikarya</taxon>
        <taxon>Ascomycota</taxon>
        <taxon>Saccharomycotina</taxon>
        <taxon>Saccharomycetes</taxon>
        <taxon>Saccharomycopsidaceae</taxon>
        <taxon>Saccharomycopsis</taxon>
    </lineage>
</organism>
<keyword evidence="12" id="KW-1185">Reference proteome</keyword>
<keyword evidence="5 10" id="KW-0256">Endoplasmic reticulum</keyword>
<dbReference type="GO" id="GO:0032366">
    <property type="term" value="P:intracellular sterol transport"/>
    <property type="evidence" value="ECO:0007669"/>
    <property type="project" value="UniProtKB-UniRule"/>
</dbReference>
<evidence type="ECO:0000256" key="8">
    <source>
        <dbReference type="ARBA" id="ARBA00023098"/>
    </source>
</evidence>
<evidence type="ECO:0000256" key="5">
    <source>
        <dbReference type="ARBA" id="ARBA00022824"/>
    </source>
</evidence>
<dbReference type="PANTHER" id="PTHR14467">
    <property type="entry name" value="ARV1"/>
    <property type="match status" value="1"/>
</dbReference>
<evidence type="ECO:0000256" key="7">
    <source>
        <dbReference type="ARBA" id="ARBA00023055"/>
    </source>
</evidence>
<dbReference type="GeneID" id="90074733"/>
<dbReference type="RefSeq" id="XP_064853754.1">
    <property type="nucleotide sequence ID" value="XM_064997682.1"/>
</dbReference>
<accession>A0AAV5QPQ4</accession>
<keyword evidence="3 10" id="KW-0813">Transport</keyword>
<evidence type="ECO:0000256" key="3">
    <source>
        <dbReference type="ARBA" id="ARBA00022448"/>
    </source>
</evidence>
<keyword evidence="9 10" id="KW-0472">Membrane</keyword>
<evidence type="ECO:0000256" key="4">
    <source>
        <dbReference type="ARBA" id="ARBA00022692"/>
    </source>
</evidence>
<dbReference type="GO" id="GO:0032541">
    <property type="term" value="C:cortical endoplasmic reticulum"/>
    <property type="evidence" value="ECO:0007669"/>
    <property type="project" value="TreeGrafter"/>
</dbReference>
<comment type="caution">
    <text evidence="11">The sequence shown here is derived from an EMBL/GenBank/DDBJ whole genome shotgun (WGS) entry which is preliminary data.</text>
</comment>
<dbReference type="EMBL" id="BTFZ01000011">
    <property type="protein sequence ID" value="GMM36758.1"/>
    <property type="molecule type" value="Genomic_DNA"/>
</dbReference>
<keyword evidence="10" id="KW-0333">Golgi apparatus</keyword>
<reference evidence="11 12" key="1">
    <citation type="journal article" date="2023" name="Elife">
        <title>Identification of key yeast species and microbe-microbe interactions impacting larval growth of Drosophila in the wild.</title>
        <authorList>
            <person name="Mure A."/>
            <person name="Sugiura Y."/>
            <person name="Maeda R."/>
            <person name="Honda K."/>
            <person name="Sakurai N."/>
            <person name="Takahashi Y."/>
            <person name="Watada M."/>
            <person name="Katoh T."/>
            <person name="Gotoh A."/>
            <person name="Gotoh Y."/>
            <person name="Taniguchi I."/>
            <person name="Nakamura K."/>
            <person name="Hayashi T."/>
            <person name="Katayama T."/>
            <person name="Uemura T."/>
            <person name="Hattori Y."/>
        </authorList>
    </citation>
    <scope>NUCLEOTIDE SEQUENCE [LARGE SCALE GENOMIC DNA]</scope>
    <source>
        <strain evidence="11 12">SC-9</strain>
    </source>
</reference>
<keyword evidence="6 10" id="KW-1133">Transmembrane helix</keyword>
<comment type="function">
    <text evidence="10">Regulates also the sphingolipid metabolism.</text>
</comment>
<evidence type="ECO:0000256" key="10">
    <source>
        <dbReference type="RuleBase" id="RU368065"/>
    </source>
</evidence>
<comment type="function">
    <text evidence="10">Mediator of sterol homeostasis involved in sterol uptake, trafficking and distribution into membranes.</text>
</comment>
<name>A0AAV5QPQ4_9ASCO</name>
<dbReference type="GO" id="GO:0097036">
    <property type="term" value="P:regulation of plasma membrane sterol distribution"/>
    <property type="evidence" value="ECO:0007669"/>
    <property type="project" value="UniProtKB-UniRule"/>
</dbReference>
<keyword evidence="4 10" id="KW-0812">Transmembrane</keyword>
<keyword evidence="8 10" id="KW-0443">Lipid metabolism</keyword>
<gene>
    <name evidence="11" type="ORF">DASC09_040830</name>
</gene>
<sequence>MICIECSKEVPSLYTRFANDYIKLTYCNNCNAVCDKYVEFDLVILFLDILLLKPQAYKHLVFNTLLNHGNDGGATIASSPTETEEPKTISFPSLIPQPDHQHEHTINIIDLLPSVLKQPLIRLRDWVKSSSQLVRLAISIILFEVYLNWAYEELEPNSTLLFSEILGRQTIVQYFIFFTQCIAEFVFAHLMVQVSIFLLYRKSIRTANPPILYSKEAISTTTLIAGGTKLYPILMLIWPYDSQLSTSLINHYFTNLTLIEALRITIGVKLHESVIITILAALFKKVCSTLFLIFLCKYIIIRNDLAAVSAWQLGQDEVDHFVTSCYSNYLSIRQVVAELF</sequence>
<dbReference type="GO" id="GO:0005789">
    <property type="term" value="C:endoplasmic reticulum membrane"/>
    <property type="evidence" value="ECO:0007669"/>
    <property type="project" value="UniProtKB-SubCell"/>
</dbReference>
<feature type="transmembrane region" description="Helical" evidence="10">
    <location>
        <begin position="171"/>
        <end position="200"/>
    </location>
</feature>
<dbReference type="InterPro" id="IPR007290">
    <property type="entry name" value="Arv1"/>
</dbReference>
<evidence type="ECO:0000313" key="11">
    <source>
        <dbReference type="EMBL" id="GMM36758.1"/>
    </source>
</evidence>
<evidence type="ECO:0000313" key="12">
    <source>
        <dbReference type="Proteomes" id="UP001360560"/>
    </source>
</evidence>
<feature type="transmembrane region" description="Helical" evidence="10">
    <location>
        <begin position="221"/>
        <end position="240"/>
    </location>
</feature>